<evidence type="ECO:0000256" key="4">
    <source>
        <dbReference type="ARBA" id="ARBA00023002"/>
    </source>
</evidence>
<reference evidence="8 9" key="1">
    <citation type="journal article" date="2021" name="Comput. Struct. Biotechnol. J.">
        <title>De novo genome assembly of the potent medicinal plant Rehmannia glutinosa using nanopore technology.</title>
        <authorList>
            <person name="Ma L."/>
            <person name="Dong C."/>
            <person name="Song C."/>
            <person name="Wang X."/>
            <person name="Zheng X."/>
            <person name="Niu Y."/>
            <person name="Chen S."/>
            <person name="Feng W."/>
        </authorList>
    </citation>
    <scope>NUCLEOTIDE SEQUENCE [LARGE SCALE GENOMIC DNA]</scope>
    <source>
        <strain evidence="8">DH-2019</strain>
    </source>
</reference>
<dbReference type="InterPro" id="IPR027450">
    <property type="entry name" value="AlkB-like"/>
</dbReference>
<feature type="region of interest" description="Disordered" evidence="6">
    <location>
        <begin position="64"/>
        <end position="89"/>
    </location>
</feature>
<dbReference type="Gene3D" id="2.60.120.590">
    <property type="entry name" value="Alpha-ketoglutarate-dependent dioxygenase AlkB-like"/>
    <property type="match status" value="1"/>
</dbReference>
<protein>
    <recommendedName>
        <fullName evidence="7">Fe2OG dioxygenase domain-containing protein</fullName>
    </recommendedName>
</protein>
<organism evidence="8 9">
    <name type="scientific">Rehmannia glutinosa</name>
    <name type="common">Chinese foxglove</name>
    <dbReference type="NCBI Taxonomy" id="99300"/>
    <lineage>
        <taxon>Eukaryota</taxon>
        <taxon>Viridiplantae</taxon>
        <taxon>Streptophyta</taxon>
        <taxon>Embryophyta</taxon>
        <taxon>Tracheophyta</taxon>
        <taxon>Spermatophyta</taxon>
        <taxon>Magnoliopsida</taxon>
        <taxon>eudicotyledons</taxon>
        <taxon>Gunneridae</taxon>
        <taxon>Pentapetalae</taxon>
        <taxon>asterids</taxon>
        <taxon>lamiids</taxon>
        <taxon>Lamiales</taxon>
        <taxon>Orobanchaceae</taxon>
        <taxon>Rehmannieae</taxon>
        <taxon>Rehmannia</taxon>
    </lineage>
</organism>
<feature type="region of interest" description="Disordered" evidence="6">
    <location>
        <begin position="117"/>
        <end position="217"/>
    </location>
</feature>
<accession>A0ABR0V583</accession>
<dbReference type="PANTHER" id="PTHR16557:SF10">
    <property type="entry name" value="2-OXOGLUTARATE-DEPENDENT DIOXYGENASE FAMILY PROTEIN"/>
    <property type="match status" value="1"/>
</dbReference>
<name>A0ABR0V583_REHGL</name>
<evidence type="ECO:0000256" key="2">
    <source>
        <dbReference type="ARBA" id="ARBA00022723"/>
    </source>
</evidence>
<proteinExistence type="inferred from homology"/>
<keyword evidence="3" id="KW-0223">Dioxygenase</keyword>
<dbReference type="PROSITE" id="PS51471">
    <property type="entry name" value="FE2OG_OXY"/>
    <property type="match status" value="1"/>
</dbReference>
<evidence type="ECO:0000256" key="6">
    <source>
        <dbReference type="SAM" id="MobiDB-lite"/>
    </source>
</evidence>
<comment type="caution">
    <text evidence="8">The sequence shown here is derived from an EMBL/GenBank/DDBJ whole genome shotgun (WGS) entry which is preliminary data.</text>
</comment>
<dbReference type="EMBL" id="JABTTQ020001639">
    <property type="protein sequence ID" value="KAK6129481.1"/>
    <property type="molecule type" value="Genomic_DNA"/>
</dbReference>
<keyword evidence="2" id="KW-0479">Metal-binding</keyword>
<keyword evidence="4" id="KW-0560">Oxidoreductase</keyword>
<feature type="compositionally biased region" description="Basic residues" evidence="6">
    <location>
        <begin position="182"/>
        <end position="192"/>
    </location>
</feature>
<gene>
    <name evidence="8" type="ORF">DH2020_036794</name>
</gene>
<keyword evidence="5" id="KW-0408">Iron</keyword>
<keyword evidence="9" id="KW-1185">Reference proteome</keyword>
<dbReference type="InterPro" id="IPR004574">
    <property type="entry name" value="Alkb"/>
</dbReference>
<evidence type="ECO:0000313" key="8">
    <source>
        <dbReference type="EMBL" id="KAK6129481.1"/>
    </source>
</evidence>
<evidence type="ECO:0000256" key="3">
    <source>
        <dbReference type="ARBA" id="ARBA00022964"/>
    </source>
</evidence>
<dbReference type="Proteomes" id="UP001318860">
    <property type="component" value="Unassembled WGS sequence"/>
</dbReference>
<evidence type="ECO:0000259" key="7">
    <source>
        <dbReference type="PROSITE" id="PS51471"/>
    </source>
</evidence>
<evidence type="ECO:0000313" key="9">
    <source>
        <dbReference type="Proteomes" id="UP001318860"/>
    </source>
</evidence>
<evidence type="ECO:0000256" key="5">
    <source>
        <dbReference type="ARBA" id="ARBA00023004"/>
    </source>
</evidence>
<dbReference type="SUPFAM" id="SSF51197">
    <property type="entry name" value="Clavaminate synthase-like"/>
    <property type="match status" value="1"/>
</dbReference>
<dbReference type="InterPro" id="IPR005123">
    <property type="entry name" value="Oxoglu/Fe-dep_dioxygenase_dom"/>
</dbReference>
<dbReference type="InterPro" id="IPR037151">
    <property type="entry name" value="AlkB-like_sf"/>
</dbReference>
<dbReference type="Pfam" id="PF13532">
    <property type="entry name" value="2OG-FeII_Oxy_2"/>
    <property type="match status" value="1"/>
</dbReference>
<evidence type="ECO:0000256" key="1">
    <source>
        <dbReference type="ARBA" id="ARBA00007879"/>
    </source>
</evidence>
<comment type="similarity">
    <text evidence="1">Belongs to the alkB family.</text>
</comment>
<dbReference type="PANTHER" id="PTHR16557">
    <property type="entry name" value="ALKYLATED DNA REPAIR PROTEIN ALKB-RELATED"/>
    <property type="match status" value="1"/>
</dbReference>
<sequence>MTNRGMKSRADSDGNPVNSRDNVSFCFPFSLYVIFHEVVKWAFDQTLGMQNRMLTDHKQEQPHLLNEEEYPSLSVSISSKPKSKRRTQIDLGTPCKQRLEDVQNIVPLQFEASTSISHQNDTYLPTSFGKKRSPSSSRNRENYREHGESKRSSMFSPGPNIGEPFDICSPETRESNPLKRSANGKHSGKRWVPKVQSAEENDEQHKGNMEKNNNVDESVEEAEQVLRPGMVLFKRYIPISEQVEIVKRCRELGCGPGGFYRPGYEDGAKLRLYMMCLGLDWNPQTREYGERRQYDNVAPPDIPHEFASLVSRVLNDSHALIKREMKTINVEDILPPMSPDVCIVNFYTTTGRLGLHQDRDESKESLLKGLPVVSISIGDSAEFLYGDRRDVNEAEHVLLESGDVLVFGGASRHIFHGVKNIIPNTAPHGLLKHTKLRPGRLNLTFRKY</sequence>
<feature type="compositionally biased region" description="Basic and acidic residues" evidence="6">
    <location>
        <begin position="138"/>
        <end position="151"/>
    </location>
</feature>
<feature type="domain" description="Fe2OG dioxygenase" evidence="7">
    <location>
        <begin position="338"/>
        <end position="448"/>
    </location>
</feature>